<dbReference type="AlphaFoldDB" id="A0A6J4JNZ5"/>
<feature type="non-terminal residue" evidence="2">
    <location>
        <position position="1"/>
    </location>
</feature>
<feature type="compositionally biased region" description="Basic and acidic residues" evidence="1">
    <location>
        <begin position="249"/>
        <end position="261"/>
    </location>
</feature>
<feature type="compositionally biased region" description="Gly residues" evidence="1">
    <location>
        <begin position="27"/>
        <end position="44"/>
    </location>
</feature>
<organism evidence="2">
    <name type="scientific">uncultured Acetobacteraceae bacterium</name>
    <dbReference type="NCBI Taxonomy" id="169975"/>
    <lineage>
        <taxon>Bacteria</taxon>
        <taxon>Pseudomonadati</taxon>
        <taxon>Pseudomonadota</taxon>
        <taxon>Alphaproteobacteria</taxon>
        <taxon>Acetobacterales</taxon>
        <taxon>Acetobacteraceae</taxon>
        <taxon>environmental samples</taxon>
    </lineage>
</organism>
<protein>
    <submittedName>
        <fullName evidence="2">D-beta-hydroxybutyrate permease</fullName>
    </submittedName>
</protein>
<evidence type="ECO:0000256" key="1">
    <source>
        <dbReference type="SAM" id="MobiDB-lite"/>
    </source>
</evidence>
<feature type="compositionally biased region" description="Basic residues" evidence="1">
    <location>
        <begin position="95"/>
        <end position="104"/>
    </location>
</feature>
<feature type="compositionally biased region" description="Basic residues" evidence="1">
    <location>
        <begin position="166"/>
        <end position="196"/>
    </location>
</feature>
<evidence type="ECO:0000313" key="2">
    <source>
        <dbReference type="EMBL" id="CAA9283551.1"/>
    </source>
</evidence>
<feature type="compositionally biased region" description="Basic residues" evidence="1">
    <location>
        <begin position="386"/>
        <end position="397"/>
    </location>
</feature>
<sequence length="463" mass="49559">GPCDRGGRPGLPDVRGLPRLQRDPVRAGGGDGGRAAHGPRGGAAGLHRRVHGQDGRLREAVLPRFPARRRVRQGDRTVGLLEIDRGGGDRAGRAPARHAGHRAGLRGPDLRRRVAVRGGVRGLPLRGGDVQAERHPEAAGPRHHRARRLHLHHGFPPGHPADPEHHPHHLLPHRHLGGARPGHHRLGLHPRRRPRLPRMAPPAGGRRGRRLRRGPHERAGAGRRRDVAAPRRRHPAPRRGRGAELGLHLPDRRPVRGEARGGARGHGAAAGHASPIGGGDLGGAGRAAGRHPHGAGLRLRAGGPAVRGGLQGRGGRRPAGLHEHRRGVRLRRGHRGPAGLPGDPRGAAGDPGPARQRGGQRHGPRGGHGVRVGRHEHRARGDGRPVHRRCGGRRHPARGAAPGGFDGERGHGHAAAQRGGDHAPRRHRAHPPAVLRGHLRHHPDQDRRGVRGHRGLLPHRDHL</sequence>
<dbReference type="EMBL" id="CADCTG010000309">
    <property type="protein sequence ID" value="CAA9283551.1"/>
    <property type="molecule type" value="Genomic_DNA"/>
</dbReference>
<feature type="non-terminal residue" evidence="2">
    <location>
        <position position="463"/>
    </location>
</feature>
<feature type="region of interest" description="Disordered" evidence="1">
    <location>
        <begin position="1"/>
        <end position="55"/>
    </location>
</feature>
<feature type="compositionally biased region" description="Gly residues" evidence="1">
    <location>
        <begin position="276"/>
        <end position="286"/>
    </location>
</feature>
<feature type="compositionally biased region" description="Basic and acidic residues" evidence="1">
    <location>
        <begin position="214"/>
        <end position="229"/>
    </location>
</feature>
<feature type="region of interest" description="Disordered" evidence="1">
    <location>
        <begin position="82"/>
        <end position="104"/>
    </location>
</feature>
<feature type="region of interest" description="Disordered" evidence="1">
    <location>
        <begin position="152"/>
        <end position="463"/>
    </location>
</feature>
<feature type="compositionally biased region" description="Basic residues" evidence="1">
    <location>
        <begin position="323"/>
        <end position="335"/>
    </location>
</feature>
<feature type="compositionally biased region" description="Basic residues" evidence="1">
    <location>
        <begin position="230"/>
        <end position="240"/>
    </location>
</feature>
<gene>
    <name evidence="2" type="ORF">AVDCRST_MAG08-4007</name>
</gene>
<name>A0A6J4JNZ5_9PROT</name>
<feature type="compositionally biased region" description="Low complexity" evidence="1">
    <location>
        <begin position="337"/>
        <end position="357"/>
    </location>
</feature>
<proteinExistence type="predicted"/>
<feature type="compositionally biased region" description="Basic and acidic residues" evidence="1">
    <location>
        <begin position="82"/>
        <end position="92"/>
    </location>
</feature>
<accession>A0A6J4JNZ5</accession>
<reference evidence="2" key="1">
    <citation type="submission" date="2020-02" db="EMBL/GenBank/DDBJ databases">
        <authorList>
            <person name="Meier V. D."/>
        </authorList>
    </citation>
    <scope>NUCLEOTIDE SEQUENCE</scope>
    <source>
        <strain evidence="2">AVDCRST_MAG08</strain>
    </source>
</reference>
<feature type="compositionally biased region" description="Low complexity" evidence="1">
    <location>
        <begin position="266"/>
        <end position="275"/>
    </location>
</feature>
<feature type="compositionally biased region" description="Low complexity" evidence="1">
    <location>
        <begin position="294"/>
        <end position="304"/>
    </location>
</feature>